<organism evidence="2 3">
    <name type="scientific">Leifsonia xyli subsp. cynodontis DSM 46306</name>
    <dbReference type="NCBI Taxonomy" id="1389489"/>
    <lineage>
        <taxon>Bacteria</taxon>
        <taxon>Bacillati</taxon>
        <taxon>Actinomycetota</taxon>
        <taxon>Actinomycetes</taxon>
        <taxon>Micrococcales</taxon>
        <taxon>Microbacteriaceae</taxon>
        <taxon>Leifsonia</taxon>
    </lineage>
</organism>
<evidence type="ECO:0008006" key="4">
    <source>
        <dbReference type="Google" id="ProtNLM"/>
    </source>
</evidence>
<dbReference type="EMBL" id="CP006734">
    <property type="protein sequence ID" value="AGW40687.1"/>
    <property type="molecule type" value="Genomic_DNA"/>
</dbReference>
<sequence>MSEALDPSQLRFVTRGVTAEEIAAVTAVLTVAAAEQDAAARGSRPAAGADGWQRSQRPLRTLLIPGPGQWRSFSGG</sequence>
<dbReference type="STRING" id="1389489.O159_04910"/>
<dbReference type="eggNOG" id="ENOG5031W5I">
    <property type="taxonomic scope" value="Bacteria"/>
</dbReference>
<dbReference type="GO" id="GO:0004658">
    <property type="term" value="F:propionyl-CoA carboxylase activity"/>
    <property type="evidence" value="ECO:0007669"/>
    <property type="project" value="InterPro"/>
</dbReference>
<dbReference type="HOGENOM" id="CLU_175330_4_1_11"/>
<dbReference type="InterPro" id="IPR032716">
    <property type="entry name" value="ACC_epsilon"/>
</dbReference>
<dbReference type="AlphaFoldDB" id="U3P6Y6"/>
<evidence type="ECO:0000313" key="2">
    <source>
        <dbReference type="EMBL" id="AGW40687.1"/>
    </source>
</evidence>
<evidence type="ECO:0000313" key="3">
    <source>
        <dbReference type="Proteomes" id="UP000016743"/>
    </source>
</evidence>
<dbReference type="Proteomes" id="UP000016743">
    <property type="component" value="Chromosome"/>
</dbReference>
<feature type="region of interest" description="Disordered" evidence="1">
    <location>
        <begin position="37"/>
        <end position="58"/>
    </location>
</feature>
<keyword evidence="3" id="KW-1185">Reference proteome</keyword>
<dbReference type="GO" id="GO:0003989">
    <property type="term" value="F:acetyl-CoA carboxylase activity"/>
    <property type="evidence" value="ECO:0007669"/>
    <property type="project" value="InterPro"/>
</dbReference>
<feature type="compositionally biased region" description="Low complexity" evidence="1">
    <location>
        <begin position="37"/>
        <end position="51"/>
    </location>
</feature>
<gene>
    <name evidence="2" type="ORF">O159_04910</name>
</gene>
<name>U3P6Y6_LEIXC</name>
<accession>U3P6Y6</accession>
<reference evidence="2 3" key="1">
    <citation type="journal article" date="2013" name="Genome Announc.">
        <title>Complete Genome Sequence of Leifsonia xyli subsp. cynodontis Strain DSM46306, a Gram-Positive Bacterial Pathogen of Grasses.</title>
        <authorList>
            <person name="Monteiro-Vitorello C.B."/>
            <person name="Zerillo M.M."/>
            <person name="Van Sluys M.A."/>
            <person name="Camargo L.E."/>
            <person name="Kitajima J.P."/>
        </authorList>
    </citation>
    <scope>NUCLEOTIDE SEQUENCE [LARGE SCALE GENOMIC DNA]</scope>
    <source>
        <strain evidence="2 3">DSM 46306</strain>
    </source>
</reference>
<dbReference type="KEGG" id="lxy:O159_04910"/>
<evidence type="ECO:0000256" key="1">
    <source>
        <dbReference type="SAM" id="MobiDB-lite"/>
    </source>
</evidence>
<protein>
    <recommendedName>
        <fullName evidence="4">Acyl-CoA carboxylase subunit epsilon</fullName>
    </recommendedName>
</protein>
<dbReference type="Pfam" id="PF13822">
    <property type="entry name" value="ACC_epsilon"/>
    <property type="match status" value="1"/>
</dbReference>
<proteinExistence type="predicted"/>
<dbReference type="PATRIC" id="fig|1389489.3.peg.473"/>
<dbReference type="RefSeq" id="WP_021754128.1">
    <property type="nucleotide sequence ID" value="NC_022438.1"/>
</dbReference>